<proteinExistence type="inferred from homology"/>
<dbReference type="GO" id="GO:0004888">
    <property type="term" value="F:transmembrane signaling receptor activity"/>
    <property type="evidence" value="ECO:0007669"/>
    <property type="project" value="InterPro"/>
</dbReference>
<dbReference type="AlphaFoldDB" id="A0A4P6UUX8"/>
<name>A0A4P6UUX8_9BACL</name>
<dbReference type="PRINTS" id="PR00260">
    <property type="entry name" value="CHEMTRNSDUCR"/>
</dbReference>
<dbReference type="SUPFAM" id="SSF58104">
    <property type="entry name" value="Methyl-accepting chemotaxis protein (MCP) signaling domain"/>
    <property type="match status" value="1"/>
</dbReference>
<dbReference type="SMART" id="SM00283">
    <property type="entry name" value="MA"/>
    <property type="match status" value="1"/>
</dbReference>
<protein>
    <submittedName>
        <fullName evidence="5">Chemoreceptor protein</fullName>
    </submittedName>
</protein>
<dbReference type="CDD" id="cd11386">
    <property type="entry name" value="MCP_signal"/>
    <property type="match status" value="1"/>
</dbReference>
<evidence type="ECO:0000313" key="6">
    <source>
        <dbReference type="Proteomes" id="UP000291151"/>
    </source>
</evidence>
<gene>
    <name evidence="5" type="ORF">DKZ56_09185</name>
</gene>
<dbReference type="PANTHER" id="PTHR32089:SF112">
    <property type="entry name" value="LYSOZYME-LIKE PROTEIN-RELATED"/>
    <property type="match status" value="1"/>
</dbReference>
<dbReference type="Gene3D" id="1.10.287.950">
    <property type="entry name" value="Methyl-accepting chemotaxis protein"/>
    <property type="match status" value="1"/>
</dbReference>
<dbReference type="PROSITE" id="PS50111">
    <property type="entry name" value="CHEMOTAXIS_TRANSDUC_2"/>
    <property type="match status" value="1"/>
</dbReference>
<evidence type="ECO:0000256" key="1">
    <source>
        <dbReference type="ARBA" id="ARBA00023224"/>
    </source>
</evidence>
<dbReference type="Gene3D" id="1.20.120.30">
    <property type="entry name" value="Aspartate receptor, ligand-binding domain"/>
    <property type="match status" value="1"/>
</dbReference>
<dbReference type="GO" id="GO:0019825">
    <property type="term" value="F:oxygen binding"/>
    <property type="evidence" value="ECO:0007669"/>
    <property type="project" value="InterPro"/>
</dbReference>
<dbReference type="InterPro" id="IPR025991">
    <property type="entry name" value="Chemoreceptor_zinc-bind_dom"/>
</dbReference>
<dbReference type="Proteomes" id="UP000291151">
    <property type="component" value="Chromosome"/>
</dbReference>
<organism evidence="5 6">
    <name type="scientific">Ureibacillus thermophilus</name>
    <dbReference type="NCBI Taxonomy" id="367743"/>
    <lineage>
        <taxon>Bacteria</taxon>
        <taxon>Bacillati</taxon>
        <taxon>Bacillota</taxon>
        <taxon>Bacilli</taxon>
        <taxon>Bacillales</taxon>
        <taxon>Caryophanaceae</taxon>
        <taxon>Ureibacillus</taxon>
    </lineage>
</organism>
<evidence type="ECO:0000256" key="3">
    <source>
        <dbReference type="PROSITE-ProRule" id="PRU00284"/>
    </source>
</evidence>
<dbReference type="GO" id="GO:0007165">
    <property type="term" value="P:signal transduction"/>
    <property type="evidence" value="ECO:0007669"/>
    <property type="project" value="UniProtKB-KW"/>
</dbReference>
<keyword evidence="1 3" id="KW-0807">Transducer</keyword>
<accession>A0A4P6UUX8</accession>
<dbReference type="InterPro" id="IPR004089">
    <property type="entry name" value="MCPsignal_dom"/>
</dbReference>
<dbReference type="RefSeq" id="WP_208649713.1">
    <property type="nucleotide sequence ID" value="NZ_CP036528.1"/>
</dbReference>
<dbReference type="Pfam" id="PF13682">
    <property type="entry name" value="CZB"/>
    <property type="match status" value="1"/>
</dbReference>
<dbReference type="Pfam" id="PF00015">
    <property type="entry name" value="MCPsignal"/>
    <property type="match status" value="1"/>
</dbReference>
<dbReference type="GO" id="GO:0016020">
    <property type="term" value="C:membrane"/>
    <property type="evidence" value="ECO:0007669"/>
    <property type="project" value="InterPro"/>
</dbReference>
<evidence type="ECO:0000313" key="5">
    <source>
        <dbReference type="EMBL" id="QBK26021.1"/>
    </source>
</evidence>
<sequence length="573" mass="65627">MISVFKPRAHLDDLLKRGTDIEASGRFLKTLQYNHFTKNDQENLKEIYNKIENFIPTMSNIFHHYLEEISPIEQNPFSKDDIDQYLQRFFQSERNNEYVENTIAFFQLFRIHKFETGKLIVLFNQFAFYISTHILYNFGLKPKKAFEYLRSLNAAMNVDQELLVEVLTESMIENVITEISSLIETNTKIMFMKDLIHSVDRQTVEIQNSTSATEEISASIGEVARSSSEISEKTTQSVSNITNGKNTIEKALNDIFETDETFQEIVKSFYDLQNYVNEIENIVTLINEIADQTNLLALNASIEAARAGEHGKGFSVVAQEVRKLAEGTVNALNNVIQNVNALKDYSNTVSLSITEASQKIKEATTEAKQSLPLLNQIVTAIESIQDDVANTAAITEEQAAAVDEITQRMTQMSNLQEQIHQLSKQTSESVYELSKEMTRFRNDVVENNPVQLSNTALLQLSKTDHLLWKWRVYNMLLGVETLSPDEVSSHKDCRLGKWYYSETTQAQFKDVQSFKELDHYHELVHIAAKNAVIELTKGNTHKAEFHLSEIEKASDKVIYYLNDLIHMLKTLRK</sequence>
<keyword evidence="5" id="KW-0675">Receptor</keyword>
<dbReference type="KEGG" id="uth:DKZ56_09185"/>
<dbReference type="GO" id="GO:0006935">
    <property type="term" value="P:chemotaxis"/>
    <property type="evidence" value="ECO:0007669"/>
    <property type="project" value="InterPro"/>
</dbReference>
<evidence type="ECO:0000259" key="4">
    <source>
        <dbReference type="PROSITE" id="PS50111"/>
    </source>
</evidence>
<keyword evidence="6" id="KW-1185">Reference proteome</keyword>
<dbReference type="GO" id="GO:0020037">
    <property type="term" value="F:heme binding"/>
    <property type="evidence" value="ECO:0007669"/>
    <property type="project" value="InterPro"/>
</dbReference>
<dbReference type="InterPro" id="IPR004090">
    <property type="entry name" value="Chemotax_Me-accpt_rcpt"/>
</dbReference>
<reference evidence="5 6" key="1">
    <citation type="submission" date="2019-02" db="EMBL/GenBank/DDBJ databases">
        <title>Ureibacillus thermophilus.</title>
        <authorList>
            <person name="Sunny J.S."/>
            <person name="Natarajan A."/>
            <person name="Saleena L.M."/>
        </authorList>
    </citation>
    <scope>NUCLEOTIDE SEQUENCE [LARGE SCALE GENOMIC DNA]</scope>
    <source>
        <strain evidence="5 6">LM102</strain>
    </source>
</reference>
<feature type="domain" description="Methyl-accepting transducer" evidence="4">
    <location>
        <begin position="192"/>
        <end position="413"/>
    </location>
</feature>
<dbReference type="EMBL" id="CP036528">
    <property type="protein sequence ID" value="QBK26021.1"/>
    <property type="molecule type" value="Genomic_DNA"/>
</dbReference>
<evidence type="ECO:0000256" key="2">
    <source>
        <dbReference type="ARBA" id="ARBA00029447"/>
    </source>
</evidence>
<comment type="similarity">
    <text evidence="2">Belongs to the methyl-accepting chemotaxis (MCP) protein family.</text>
</comment>
<dbReference type="PANTHER" id="PTHR32089">
    <property type="entry name" value="METHYL-ACCEPTING CHEMOTAXIS PROTEIN MCPB"/>
    <property type="match status" value="1"/>
</dbReference>